<evidence type="ECO:0000313" key="4">
    <source>
        <dbReference type="EMBL" id="PKD43967.1"/>
    </source>
</evidence>
<keyword evidence="1" id="KW-1133">Transmembrane helix</keyword>
<feature type="transmembrane region" description="Helical" evidence="1">
    <location>
        <begin position="23"/>
        <end position="45"/>
    </location>
</feature>
<gene>
    <name evidence="4" type="ORF">CWD77_00345</name>
</gene>
<proteinExistence type="predicted"/>
<keyword evidence="1" id="KW-0812">Transmembrane</keyword>
<reference evidence="4 5" key="1">
    <citation type="submission" date="2017-11" db="EMBL/GenBank/DDBJ databases">
        <title>Rhodohalobacter 15182 sp. nov., isolated from a salt lake.</title>
        <authorList>
            <person name="Han S."/>
        </authorList>
    </citation>
    <scope>NUCLEOTIDE SEQUENCE [LARGE SCALE GENOMIC DNA]</scope>
    <source>
        <strain evidence="4 5">15182</strain>
    </source>
</reference>
<evidence type="ECO:0000313" key="5">
    <source>
        <dbReference type="Proteomes" id="UP000233398"/>
    </source>
</evidence>
<dbReference type="Pfam" id="PF00534">
    <property type="entry name" value="Glycos_transf_1"/>
    <property type="match status" value="1"/>
</dbReference>
<dbReference type="Proteomes" id="UP000233398">
    <property type="component" value="Unassembled WGS sequence"/>
</dbReference>
<comment type="caution">
    <text evidence="4">The sequence shown here is derived from an EMBL/GenBank/DDBJ whole genome shotgun (WGS) entry which is preliminary data.</text>
</comment>
<dbReference type="SUPFAM" id="SSF53756">
    <property type="entry name" value="UDP-Glycosyltransferase/glycogen phosphorylase"/>
    <property type="match status" value="1"/>
</dbReference>
<dbReference type="InterPro" id="IPR028098">
    <property type="entry name" value="Glyco_trans_4-like_N"/>
</dbReference>
<feature type="domain" description="Glycosyl transferase family 1" evidence="2">
    <location>
        <begin position="166"/>
        <end position="327"/>
    </location>
</feature>
<dbReference type="CDD" id="cd03801">
    <property type="entry name" value="GT4_PimA-like"/>
    <property type="match status" value="1"/>
</dbReference>
<keyword evidence="4" id="KW-0808">Transferase</keyword>
<dbReference type="EMBL" id="PISP01000001">
    <property type="protein sequence ID" value="PKD43967.1"/>
    <property type="molecule type" value="Genomic_DNA"/>
</dbReference>
<dbReference type="GO" id="GO:0016757">
    <property type="term" value="F:glycosyltransferase activity"/>
    <property type="evidence" value="ECO:0007669"/>
    <property type="project" value="InterPro"/>
</dbReference>
<protein>
    <submittedName>
        <fullName evidence="4">Glycosyltransferase family 4 protein</fullName>
    </submittedName>
</protein>
<keyword evidence="1" id="KW-0472">Membrane</keyword>
<keyword evidence="5" id="KW-1185">Reference proteome</keyword>
<organism evidence="4 5">
    <name type="scientific">Rhodohalobacter barkolensis</name>
    <dbReference type="NCBI Taxonomy" id="2053187"/>
    <lineage>
        <taxon>Bacteria</taxon>
        <taxon>Pseudomonadati</taxon>
        <taxon>Balneolota</taxon>
        <taxon>Balneolia</taxon>
        <taxon>Balneolales</taxon>
        <taxon>Balneolaceae</taxon>
        <taxon>Rhodohalobacter</taxon>
    </lineage>
</organism>
<dbReference type="InterPro" id="IPR050194">
    <property type="entry name" value="Glycosyltransferase_grp1"/>
</dbReference>
<dbReference type="OrthoDB" id="9792322at2"/>
<dbReference type="Pfam" id="PF13439">
    <property type="entry name" value="Glyco_transf_4"/>
    <property type="match status" value="1"/>
</dbReference>
<dbReference type="InterPro" id="IPR001296">
    <property type="entry name" value="Glyco_trans_1"/>
</dbReference>
<evidence type="ECO:0000256" key="1">
    <source>
        <dbReference type="SAM" id="Phobius"/>
    </source>
</evidence>
<dbReference type="AlphaFoldDB" id="A0A2N0VIF0"/>
<evidence type="ECO:0000259" key="2">
    <source>
        <dbReference type="Pfam" id="PF00534"/>
    </source>
</evidence>
<accession>A0A2N0VIF0</accession>
<feature type="domain" description="Glycosyltransferase subfamily 4-like N-terminal" evidence="3">
    <location>
        <begin position="24"/>
        <end position="141"/>
    </location>
</feature>
<dbReference type="PANTHER" id="PTHR45947">
    <property type="entry name" value="SULFOQUINOVOSYL TRANSFERASE SQD2"/>
    <property type="match status" value="1"/>
</dbReference>
<evidence type="ECO:0000259" key="3">
    <source>
        <dbReference type="Pfam" id="PF13439"/>
    </source>
</evidence>
<dbReference type="Gene3D" id="3.40.50.2000">
    <property type="entry name" value="Glycogen Phosphorylase B"/>
    <property type="match status" value="2"/>
</dbReference>
<name>A0A2N0VIF0_9BACT</name>
<dbReference type="PANTHER" id="PTHR45947:SF3">
    <property type="entry name" value="SULFOQUINOVOSYL TRANSFERASE SQD2"/>
    <property type="match status" value="1"/>
</dbReference>
<sequence>MQNVSIQMVNAMKRRDDVEMETIILNATWKFIGVKSFFFLVSLLWRIPSGIKKFNPDVILFSSMVTAGVLPFMIRKPEPPCVTINHGQDVTLPFFVYQWYIKYVFKNLQGVISVSSATRQACIDRGMSPEIGVALPNGFDMNALKKLPEKDEARSLLEKEFNIDLTNKKLLLTVGRQVKRKGHQWFIDNVFHKIDKNTIYLMVGDGPENENINQARERSADKDRIIIAGKQPDHILNAAYAGADLFVMPNIPVEGDMEGFGIVLLEANRAGVPAIASDLEGIKDVIKQGVNGYRVPHGDEDAFASKVNKVLSDNLEELSNSAEKYVRENFNWDSVVDKYIHFLKSVN</sequence>